<keyword evidence="3" id="KW-1185">Reference proteome</keyword>
<dbReference type="EMBL" id="JADEWZ010000048">
    <property type="protein sequence ID" value="MBE9118464.1"/>
    <property type="molecule type" value="Genomic_DNA"/>
</dbReference>
<evidence type="ECO:0000313" key="2">
    <source>
        <dbReference type="EMBL" id="MBE9118464.1"/>
    </source>
</evidence>
<keyword evidence="1" id="KW-0472">Membrane</keyword>
<proteinExistence type="predicted"/>
<keyword evidence="1" id="KW-0812">Transmembrane</keyword>
<dbReference type="Proteomes" id="UP000654482">
    <property type="component" value="Unassembled WGS sequence"/>
</dbReference>
<name>A0A8J7DZF4_9CYAN</name>
<comment type="caution">
    <text evidence="2">The sequence shown here is derived from an EMBL/GenBank/DDBJ whole genome shotgun (WGS) entry which is preliminary data.</text>
</comment>
<evidence type="ECO:0000256" key="1">
    <source>
        <dbReference type="SAM" id="Phobius"/>
    </source>
</evidence>
<evidence type="ECO:0000313" key="3">
    <source>
        <dbReference type="Proteomes" id="UP000654482"/>
    </source>
</evidence>
<organism evidence="2 3">
    <name type="scientific">Lusitaniella coriacea LEGE 07157</name>
    <dbReference type="NCBI Taxonomy" id="945747"/>
    <lineage>
        <taxon>Bacteria</taxon>
        <taxon>Bacillati</taxon>
        <taxon>Cyanobacteriota</taxon>
        <taxon>Cyanophyceae</taxon>
        <taxon>Spirulinales</taxon>
        <taxon>Lusitaniellaceae</taxon>
        <taxon>Lusitaniella</taxon>
    </lineage>
</organism>
<keyword evidence="1" id="KW-1133">Transmembrane helix</keyword>
<gene>
    <name evidence="2" type="ORF">IQ249_21470</name>
</gene>
<accession>A0A8J7DZF4</accession>
<sequence length="476" mass="54893">MNEANTDFPARDASSRESTNGKRWWHKFVAVIAVANLLLVFFNLSYIPLRDVYLRYIPAIVHHYDPIKSIEPHPDTQRYLDTVDRATQQFATSGLEAAPTATLLKELRQQSTDLIAENPFSVANKFATFAKLKRRMEYQLDIPSAQQAFATFWSSPYLAQVGWDNALTFFDEKIRPLLAVAYFRAIDENGQFVDYFWQIDLYFIAFFALEFLGRTFLSSRRYEGLSWGDAILRRWYDGLMLLPTWRWLRLLPVLVRLHKSGLVNMQRILAQITHEPAAYLADRTSTFLLLRLVNQTQEAVDTGEAAQAILQPQNYLRVSDIDKVDAIIDRVLKLSIYKVLPQVQPDVEALLRHSLKGAFKESDFFQMLQQIPGMQALPMEVTEQFSEYLAQATYEVLANSYADLQGRELFDHLTQNFKQTLKQELQDKATQAELQSLLSDLLEELKLNYIQGSVQKNPEATLAEAEQLRQDVEERS</sequence>
<feature type="transmembrane region" description="Helical" evidence="1">
    <location>
        <begin position="24"/>
        <end position="47"/>
    </location>
</feature>
<dbReference type="AlphaFoldDB" id="A0A8J7DZF4"/>
<reference evidence="2" key="1">
    <citation type="submission" date="2020-10" db="EMBL/GenBank/DDBJ databases">
        <authorList>
            <person name="Castelo-Branco R."/>
            <person name="Eusebio N."/>
            <person name="Adriana R."/>
            <person name="Vieira A."/>
            <person name="Brugerolle De Fraissinette N."/>
            <person name="Rezende De Castro R."/>
            <person name="Schneider M.P."/>
            <person name="Vasconcelos V."/>
            <person name="Leao P.N."/>
        </authorList>
    </citation>
    <scope>NUCLEOTIDE SEQUENCE</scope>
    <source>
        <strain evidence="2">LEGE 07157</strain>
    </source>
</reference>
<protein>
    <submittedName>
        <fullName evidence="2">Uncharacterized protein</fullName>
    </submittedName>
</protein>